<feature type="compositionally biased region" description="Basic and acidic residues" evidence="1">
    <location>
        <begin position="106"/>
        <end position="118"/>
    </location>
</feature>
<keyword evidence="3" id="KW-1185">Reference proteome</keyword>
<gene>
    <name evidence="2" type="ORF">FA13DRAFT_1717327</name>
</gene>
<evidence type="ECO:0000256" key="1">
    <source>
        <dbReference type="SAM" id="MobiDB-lite"/>
    </source>
</evidence>
<name>A0A4Y7SGK6_COPMI</name>
<feature type="compositionally biased region" description="Basic and acidic residues" evidence="1">
    <location>
        <begin position="142"/>
        <end position="151"/>
    </location>
</feature>
<dbReference type="EMBL" id="QPFP01000126">
    <property type="protein sequence ID" value="TEB21023.1"/>
    <property type="molecule type" value="Genomic_DNA"/>
</dbReference>
<comment type="caution">
    <text evidence="2">The sequence shown here is derived from an EMBL/GenBank/DDBJ whole genome shotgun (WGS) entry which is preliminary data.</text>
</comment>
<dbReference type="AlphaFoldDB" id="A0A4Y7SGK6"/>
<organism evidence="2 3">
    <name type="scientific">Coprinellus micaceus</name>
    <name type="common">Glistening ink-cap mushroom</name>
    <name type="synonym">Coprinus micaceus</name>
    <dbReference type="NCBI Taxonomy" id="71717"/>
    <lineage>
        <taxon>Eukaryota</taxon>
        <taxon>Fungi</taxon>
        <taxon>Dikarya</taxon>
        <taxon>Basidiomycota</taxon>
        <taxon>Agaricomycotina</taxon>
        <taxon>Agaricomycetes</taxon>
        <taxon>Agaricomycetidae</taxon>
        <taxon>Agaricales</taxon>
        <taxon>Agaricineae</taxon>
        <taxon>Psathyrellaceae</taxon>
        <taxon>Coprinellus</taxon>
    </lineage>
</organism>
<evidence type="ECO:0000313" key="3">
    <source>
        <dbReference type="Proteomes" id="UP000298030"/>
    </source>
</evidence>
<evidence type="ECO:0000313" key="2">
    <source>
        <dbReference type="EMBL" id="TEB21023.1"/>
    </source>
</evidence>
<feature type="region of interest" description="Disordered" evidence="1">
    <location>
        <begin position="106"/>
        <end position="163"/>
    </location>
</feature>
<protein>
    <submittedName>
        <fullName evidence="2">Uncharacterized protein</fullName>
    </submittedName>
</protein>
<reference evidence="2 3" key="1">
    <citation type="journal article" date="2019" name="Nat. Ecol. Evol.">
        <title>Megaphylogeny resolves global patterns of mushroom evolution.</title>
        <authorList>
            <person name="Varga T."/>
            <person name="Krizsan K."/>
            <person name="Foldi C."/>
            <person name="Dima B."/>
            <person name="Sanchez-Garcia M."/>
            <person name="Sanchez-Ramirez S."/>
            <person name="Szollosi G.J."/>
            <person name="Szarkandi J.G."/>
            <person name="Papp V."/>
            <person name="Albert L."/>
            <person name="Andreopoulos W."/>
            <person name="Angelini C."/>
            <person name="Antonin V."/>
            <person name="Barry K.W."/>
            <person name="Bougher N.L."/>
            <person name="Buchanan P."/>
            <person name="Buyck B."/>
            <person name="Bense V."/>
            <person name="Catcheside P."/>
            <person name="Chovatia M."/>
            <person name="Cooper J."/>
            <person name="Damon W."/>
            <person name="Desjardin D."/>
            <person name="Finy P."/>
            <person name="Geml J."/>
            <person name="Haridas S."/>
            <person name="Hughes K."/>
            <person name="Justo A."/>
            <person name="Karasinski D."/>
            <person name="Kautmanova I."/>
            <person name="Kiss B."/>
            <person name="Kocsube S."/>
            <person name="Kotiranta H."/>
            <person name="LaButti K.M."/>
            <person name="Lechner B.E."/>
            <person name="Liimatainen K."/>
            <person name="Lipzen A."/>
            <person name="Lukacs Z."/>
            <person name="Mihaltcheva S."/>
            <person name="Morgado L.N."/>
            <person name="Niskanen T."/>
            <person name="Noordeloos M.E."/>
            <person name="Ohm R.A."/>
            <person name="Ortiz-Santana B."/>
            <person name="Ovrebo C."/>
            <person name="Racz N."/>
            <person name="Riley R."/>
            <person name="Savchenko A."/>
            <person name="Shiryaev A."/>
            <person name="Soop K."/>
            <person name="Spirin V."/>
            <person name="Szebenyi C."/>
            <person name="Tomsovsky M."/>
            <person name="Tulloss R.E."/>
            <person name="Uehling J."/>
            <person name="Grigoriev I.V."/>
            <person name="Vagvolgyi C."/>
            <person name="Papp T."/>
            <person name="Martin F.M."/>
            <person name="Miettinen O."/>
            <person name="Hibbett D.S."/>
            <person name="Nagy L.G."/>
        </authorList>
    </citation>
    <scope>NUCLEOTIDE SEQUENCE [LARGE SCALE GENOMIC DNA]</scope>
    <source>
        <strain evidence="2 3">FP101781</strain>
    </source>
</reference>
<dbReference type="Proteomes" id="UP000298030">
    <property type="component" value="Unassembled WGS sequence"/>
</dbReference>
<accession>A0A4Y7SGK6</accession>
<sequence>MEPWDRFGIADATYIGPISGFPSDHSSPFARWRTNTPECEAGEEFRPIIRSPGCESSAIERVPNPLGIASPRDFLFVWNHDSPNRVNGARKPTRLLFRSSWGVKERAGGVRPSDDQEKTGGNGWGTNALTLRLKSGSSGSRARSEEPREAIPKPSSTVGGSGFNLKAARRRTHRQRTGGGRWAAQEQAMRKTIVADSGSTWTTEGVSWAGRQKILGGSWRNPNSLTGTRAERIKSIEHQEETWEETFLGTIGFPSQTIYHRVSEPHTTGDLFATGQPMPLI</sequence>
<proteinExistence type="predicted"/>